<name>A0A9D4DDV5_DREPO</name>
<dbReference type="Proteomes" id="UP000828390">
    <property type="component" value="Unassembled WGS sequence"/>
</dbReference>
<feature type="region of interest" description="Disordered" evidence="1">
    <location>
        <begin position="69"/>
        <end position="95"/>
    </location>
</feature>
<feature type="compositionally biased region" description="Basic and acidic residues" evidence="1">
    <location>
        <begin position="72"/>
        <end position="95"/>
    </location>
</feature>
<reference evidence="2" key="2">
    <citation type="submission" date="2020-11" db="EMBL/GenBank/DDBJ databases">
        <authorList>
            <person name="McCartney M.A."/>
            <person name="Auch B."/>
            <person name="Kono T."/>
            <person name="Mallez S."/>
            <person name="Becker A."/>
            <person name="Gohl D.M."/>
            <person name="Silverstein K.A.T."/>
            <person name="Koren S."/>
            <person name="Bechman K.B."/>
            <person name="Herman A."/>
            <person name="Abrahante J.E."/>
            <person name="Garbe J."/>
        </authorList>
    </citation>
    <scope>NUCLEOTIDE SEQUENCE</scope>
    <source>
        <strain evidence="2">Duluth1</strain>
        <tissue evidence="2">Whole animal</tissue>
    </source>
</reference>
<evidence type="ECO:0000256" key="1">
    <source>
        <dbReference type="SAM" id="MobiDB-lite"/>
    </source>
</evidence>
<gene>
    <name evidence="2" type="ORF">DPMN_181513</name>
</gene>
<organism evidence="2 3">
    <name type="scientific">Dreissena polymorpha</name>
    <name type="common">Zebra mussel</name>
    <name type="synonym">Mytilus polymorpha</name>
    <dbReference type="NCBI Taxonomy" id="45954"/>
    <lineage>
        <taxon>Eukaryota</taxon>
        <taxon>Metazoa</taxon>
        <taxon>Spiralia</taxon>
        <taxon>Lophotrochozoa</taxon>
        <taxon>Mollusca</taxon>
        <taxon>Bivalvia</taxon>
        <taxon>Autobranchia</taxon>
        <taxon>Heteroconchia</taxon>
        <taxon>Euheterodonta</taxon>
        <taxon>Imparidentia</taxon>
        <taxon>Neoheterodontei</taxon>
        <taxon>Myida</taxon>
        <taxon>Dreissenoidea</taxon>
        <taxon>Dreissenidae</taxon>
        <taxon>Dreissena</taxon>
    </lineage>
</organism>
<accession>A0A9D4DDV5</accession>
<comment type="caution">
    <text evidence="2">The sequence shown here is derived from an EMBL/GenBank/DDBJ whole genome shotgun (WGS) entry which is preliminary data.</text>
</comment>
<keyword evidence="3" id="KW-1185">Reference proteome</keyword>
<evidence type="ECO:0000313" key="2">
    <source>
        <dbReference type="EMBL" id="KAH3747091.1"/>
    </source>
</evidence>
<evidence type="ECO:0000313" key="3">
    <source>
        <dbReference type="Proteomes" id="UP000828390"/>
    </source>
</evidence>
<proteinExistence type="predicted"/>
<dbReference type="EMBL" id="JAIWYP010000010">
    <property type="protein sequence ID" value="KAH3747091.1"/>
    <property type="molecule type" value="Genomic_DNA"/>
</dbReference>
<protein>
    <submittedName>
        <fullName evidence="2">Uncharacterized protein</fullName>
    </submittedName>
</protein>
<sequence length="95" mass="10607">MRLPDSVRRYQSSRPAAHLLDTPRQSTMVQRPSGHLQKNHRLCKTVSQTFGASPRDSQTVGKNVKTILVPEGDSKTVPDGHPDHRDTGRRLPDSI</sequence>
<reference evidence="2" key="1">
    <citation type="journal article" date="2019" name="bioRxiv">
        <title>The Genome of the Zebra Mussel, Dreissena polymorpha: A Resource for Invasive Species Research.</title>
        <authorList>
            <person name="McCartney M.A."/>
            <person name="Auch B."/>
            <person name="Kono T."/>
            <person name="Mallez S."/>
            <person name="Zhang Y."/>
            <person name="Obille A."/>
            <person name="Becker A."/>
            <person name="Abrahante J.E."/>
            <person name="Garbe J."/>
            <person name="Badalamenti J.P."/>
            <person name="Herman A."/>
            <person name="Mangelson H."/>
            <person name="Liachko I."/>
            <person name="Sullivan S."/>
            <person name="Sone E.D."/>
            <person name="Koren S."/>
            <person name="Silverstein K.A.T."/>
            <person name="Beckman K.B."/>
            <person name="Gohl D.M."/>
        </authorList>
    </citation>
    <scope>NUCLEOTIDE SEQUENCE</scope>
    <source>
        <strain evidence="2">Duluth1</strain>
        <tissue evidence="2">Whole animal</tissue>
    </source>
</reference>
<feature type="region of interest" description="Disordered" evidence="1">
    <location>
        <begin position="1"/>
        <end position="26"/>
    </location>
</feature>
<dbReference type="AlphaFoldDB" id="A0A9D4DDV5"/>